<dbReference type="SUPFAM" id="SSF50199">
    <property type="entry name" value="Staphylococcal nuclease"/>
    <property type="match status" value="1"/>
</dbReference>
<organism evidence="2 3">
    <name type="scientific">Paracoccus mutanolyticus</name>
    <dbReference type="NCBI Taxonomy" id="1499308"/>
    <lineage>
        <taxon>Bacteria</taxon>
        <taxon>Pseudomonadati</taxon>
        <taxon>Pseudomonadota</taxon>
        <taxon>Alphaproteobacteria</taxon>
        <taxon>Rhodobacterales</taxon>
        <taxon>Paracoccaceae</taxon>
        <taxon>Paracoccus</taxon>
    </lineage>
</organism>
<evidence type="ECO:0000313" key="2">
    <source>
        <dbReference type="EMBL" id="AWX92279.1"/>
    </source>
</evidence>
<protein>
    <submittedName>
        <fullName evidence="2">Uncharacterized protein</fullName>
    </submittedName>
</protein>
<sequence length="77" mass="8744">MKSIFAQALRDHGDQPSRLSRGPATPDHRGTATAIDGDTTVHGTRIRLTGIDAPESARPCRRRPRQAWRCGQRRRWR</sequence>
<dbReference type="InterPro" id="IPR035437">
    <property type="entry name" value="SNase_OB-fold_sf"/>
</dbReference>
<accession>A0ABM6WNX0</accession>
<dbReference type="RefSeq" id="WP_112887232.1">
    <property type="nucleotide sequence ID" value="NZ_CP030239.1"/>
</dbReference>
<feature type="region of interest" description="Disordered" evidence="1">
    <location>
        <begin position="1"/>
        <end position="36"/>
    </location>
</feature>
<name>A0ABM6WNX0_9RHOB</name>
<keyword evidence="3" id="KW-1185">Reference proteome</keyword>
<reference evidence="2 3" key="1">
    <citation type="submission" date="2018-06" db="EMBL/GenBank/DDBJ databases">
        <title>Complete genome sequence of Paracoccus mutanolyticus strain RSP-02 isolated from cellulosic waste.</title>
        <authorList>
            <person name="Amrutha R.N."/>
            <person name="Shrivastav A."/>
            <person name="Buddana S.K."/>
            <person name="Deshpande U."/>
            <person name="Prakasham R.S."/>
        </authorList>
    </citation>
    <scope>NUCLEOTIDE SEQUENCE [LARGE SCALE GENOMIC DNA]</scope>
    <source>
        <strain evidence="2 3">RSP-02</strain>
    </source>
</reference>
<proteinExistence type="predicted"/>
<evidence type="ECO:0000313" key="3">
    <source>
        <dbReference type="Proteomes" id="UP000249922"/>
    </source>
</evidence>
<evidence type="ECO:0000256" key="1">
    <source>
        <dbReference type="SAM" id="MobiDB-lite"/>
    </source>
</evidence>
<dbReference type="EMBL" id="CP030239">
    <property type="protein sequence ID" value="AWX92279.1"/>
    <property type="molecule type" value="Genomic_DNA"/>
</dbReference>
<feature type="region of interest" description="Disordered" evidence="1">
    <location>
        <begin position="56"/>
        <end position="77"/>
    </location>
</feature>
<dbReference type="Proteomes" id="UP000249922">
    <property type="component" value="Chromosome"/>
</dbReference>
<gene>
    <name evidence="2" type="ORF">DPM13_00440</name>
</gene>
<feature type="compositionally biased region" description="Basic residues" evidence="1">
    <location>
        <begin position="59"/>
        <end position="77"/>
    </location>
</feature>